<evidence type="ECO:0000256" key="9">
    <source>
        <dbReference type="ARBA" id="ARBA00022801"/>
    </source>
</evidence>
<evidence type="ECO:0000259" key="20">
    <source>
        <dbReference type="Pfam" id="PF15508"/>
    </source>
</evidence>
<evidence type="ECO:0000256" key="12">
    <source>
        <dbReference type="ARBA" id="ARBA00023157"/>
    </source>
</evidence>
<comment type="caution">
    <text evidence="21">The sequence shown here is derived from an EMBL/GenBank/DDBJ whole genome shotgun (WGS) entry which is preliminary data.</text>
</comment>
<accession>A0A3M7Q3W7</accession>
<dbReference type="PANTHER" id="PTHR28583:SF1">
    <property type="entry name" value="ACID CERAMIDASE"/>
    <property type="match status" value="1"/>
</dbReference>
<dbReference type="OrthoDB" id="5273684at2759"/>
<dbReference type="GO" id="GO:0005576">
    <property type="term" value="C:extracellular region"/>
    <property type="evidence" value="ECO:0007669"/>
    <property type="project" value="UniProtKB-SubCell"/>
</dbReference>
<dbReference type="EC" id="3.5.1.23" evidence="6"/>
<feature type="active site" description="Nucleophile" evidence="17">
    <location>
        <position position="135"/>
    </location>
</feature>
<gene>
    <name evidence="21" type="ORF">BpHYR1_042811</name>
</gene>
<evidence type="ECO:0000256" key="16">
    <source>
        <dbReference type="PIRNR" id="PIRNR017632"/>
    </source>
</evidence>
<dbReference type="STRING" id="10195.A0A3M7Q3W7"/>
<evidence type="ECO:0000256" key="14">
    <source>
        <dbReference type="ARBA" id="ARBA00023228"/>
    </source>
</evidence>
<evidence type="ECO:0000256" key="2">
    <source>
        <dbReference type="ARBA" id="ARBA00004613"/>
    </source>
</evidence>
<dbReference type="GO" id="GO:0006665">
    <property type="term" value="P:sphingolipid metabolic process"/>
    <property type="evidence" value="ECO:0007669"/>
    <property type="project" value="UniProtKB-KW"/>
</dbReference>
<evidence type="ECO:0000256" key="10">
    <source>
        <dbReference type="ARBA" id="ARBA00022919"/>
    </source>
</evidence>
<evidence type="ECO:0000256" key="3">
    <source>
        <dbReference type="ARBA" id="ARBA00004760"/>
    </source>
</evidence>
<sequence length="388" mass="44148">MKLLICLLFLSVTLLVRTEPEQVCENGKYPPDPSTSFVPTYVVNLDLPPSQRWQELSRKYQKPLSAIVTYIKKFVLEFSPKLQKLIDLIDNKLGLVADSLPEPYGEEIKGIANATNIELGELVLYNIFYEVFTLCTSIVGEDSNGKMYHARNLDFGLFLGWDLKNDTWIISELLRPLIMNINYTKGGELKYKTVTFFGFVGLITGVKPNAFSVSVNERFNANGGYIGLFEWFLNINRKQAWTTLVARDCFENDDMDFNHVVKTLANTPLIAPVYYIIAGPVKQQGAIVTRDRAKAVDVWLLGSNNTWFIAETNYDHWKNPLIIDDRITPCNRCMNKLGKEKMSFEGLFNVLSSKPVLNKLTVYSALIEPKTGRLETYIQYCPTPCDPF</sequence>
<keyword evidence="7" id="KW-0964">Secreted</keyword>
<proteinExistence type="inferred from homology"/>
<dbReference type="EMBL" id="REGN01007560">
    <property type="protein sequence ID" value="RNA05909.1"/>
    <property type="molecule type" value="Genomic_DNA"/>
</dbReference>
<evidence type="ECO:0000256" key="5">
    <source>
        <dbReference type="ARBA" id="ARBA00005730"/>
    </source>
</evidence>
<evidence type="ECO:0000313" key="21">
    <source>
        <dbReference type="EMBL" id="RNA05909.1"/>
    </source>
</evidence>
<keyword evidence="22" id="KW-1185">Reference proteome</keyword>
<dbReference type="Pfam" id="PF15508">
    <property type="entry name" value="NAAA-beta"/>
    <property type="match status" value="1"/>
</dbReference>
<feature type="chain" id="PRO_5018256641" description="Acid ceramidase" evidence="18">
    <location>
        <begin position="19"/>
        <end position="388"/>
    </location>
</feature>
<name>A0A3M7Q3W7_BRAPC</name>
<keyword evidence="9 16" id="KW-0378">Hydrolase</keyword>
<comment type="pathway">
    <text evidence="4">Sphingolipid metabolism.</text>
</comment>
<feature type="domain" description="Choloylglycine hydrolase/NAAA C-terminal" evidence="19">
    <location>
        <begin position="135"/>
        <end position="318"/>
    </location>
</feature>
<keyword evidence="12" id="KW-1015">Disulfide bond</keyword>
<comment type="similarity">
    <text evidence="5 16">Belongs to the acid ceramidase family.</text>
</comment>
<dbReference type="InterPro" id="IPR029132">
    <property type="entry name" value="CBAH/NAAA_C"/>
</dbReference>
<evidence type="ECO:0000256" key="1">
    <source>
        <dbReference type="ARBA" id="ARBA00004371"/>
    </source>
</evidence>
<evidence type="ECO:0000256" key="18">
    <source>
        <dbReference type="SAM" id="SignalP"/>
    </source>
</evidence>
<protein>
    <recommendedName>
        <fullName evidence="15">Acid ceramidase</fullName>
        <ecNumber evidence="6">3.5.1.23</ecNumber>
    </recommendedName>
</protein>
<evidence type="ECO:0000256" key="8">
    <source>
        <dbReference type="ARBA" id="ARBA00022729"/>
    </source>
</evidence>
<feature type="signal peptide" evidence="18">
    <location>
        <begin position="1"/>
        <end position="18"/>
    </location>
</feature>
<dbReference type="PANTHER" id="PTHR28583">
    <property type="entry name" value="ACID AMIDASE"/>
    <property type="match status" value="1"/>
</dbReference>
<dbReference type="GO" id="GO:0017040">
    <property type="term" value="F:N-acylsphingosine amidohydrolase activity"/>
    <property type="evidence" value="ECO:0007669"/>
    <property type="project" value="UniProtKB-EC"/>
</dbReference>
<evidence type="ECO:0000256" key="6">
    <source>
        <dbReference type="ARBA" id="ARBA00011891"/>
    </source>
</evidence>
<dbReference type="Pfam" id="PF02275">
    <property type="entry name" value="CBAH"/>
    <property type="match status" value="1"/>
</dbReference>
<dbReference type="GO" id="GO:0017064">
    <property type="term" value="F:fatty acid amide hydrolase activity"/>
    <property type="evidence" value="ECO:0007669"/>
    <property type="project" value="InterPro"/>
</dbReference>
<evidence type="ECO:0000256" key="4">
    <source>
        <dbReference type="ARBA" id="ARBA00004991"/>
    </source>
</evidence>
<evidence type="ECO:0000256" key="7">
    <source>
        <dbReference type="ARBA" id="ARBA00022525"/>
    </source>
</evidence>
<evidence type="ECO:0000256" key="13">
    <source>
        <dbReference type="ARBA" id="ARBA00023180"/>
    </source>
</evidence>
<keyword evidence="14" id="KW-0458">Lysosome</keyword>
<dbReference type="AlphaFoldDB" id="A0A3M7Q3W7"/>
<dbReference type="InterPro" id="IPR016699">
    <property type="entry name" value="Acid_ceramidase-like"/>
</dbReference>
<dbReference type="GO" id="GO:0005764">
    <property type="term" value="C:lysosome"/>
    <property type="evidence" value="ECO:0007669"/>
    <property type="project" value="UniProtKB-SubCell"/>
</dbReference>
<evidence type="ECO:0000256" key="17">
    <source>
        <dbReference type="PIRSR" id="PIRSR017632-1"/>
    </source>
</evidence>
<evidence type="ECO:0000256" key="15">
    <source>
        <dbReference type="ARBA" id="ARBA00040588"/>
    </source>
</evidence>
<comment type="pathway">
    <text evidence="3">Lipid metabolism; sphingolipid metabolism.</text>
</comment>
<organism evidence="21 22">
    <name type="scientific">Brachionus plicatilis</name>
    <name type="common">Marine rotifer</name>
    <name type="synonym">Brachionus muelleri</name>
    <dbReference type="NCBI Taxonomy" id="10195"/>
    <lineage>
        <taxon>Eukaryota</taxon>
        <taxon>Metazoa</taxon>
        <taxon>Spiralia</taxon>
        <taxon>Gnathifera</taxon>
        <taxon>Rotifera</taxon>
        <taxon>Eurotatoria</taxon>
        <taxon>Monogononta</taxon>
        <taxon>Pseudotrocha</taxon>
        <taxon>Ploima</taxon>
        <taxon>Brachionidae</taxon>
        <taxon>Brachionus</taxon>
    </lineage>
</organism>
<feature type="domain" description="Acid ceramidase N-terminal" evidence="20">
    <location>
        <begin position="38"/>
        <end position="97"/>
    </location>
</feature>
<keyword evidence="11 16" id="KW-0443">Lipid metabolism</keyword>
<reference evidence="21 22" key="1">
    <citation type="journal article" date="2018" name="Sci. Rep.">
        <title>Genomic signatures of local adaptation to the degree of environmental predictability in rotifers.</title>
        <authorList>
            <person name="Franch-Gras L."/>
            <person name="Hahn C."/>
            <person name="Garcia-Roger E.M."/>
            <person name="Carmona M.J."/>
            <person name="Serra M."/>
            <person name="Gomez A."/>
        </authorList>
    </citation>
    <scope>NUCLEOTIDE SEQUENCE [LARGE SCALE GENOMIC DNA]</scope>
    <source>
        <strain evidence="21">HYR1</strain>
    </source>
</reference>
<keyword evidence="13" id="KW-0325">Glycoprotein</keyword>
<evidence type="ECO:0000259" key="19">
    <source>
        <dbReference type="Pfam" id="PF02275"/>
    </source>
</evidence>
<dbReference type="GO" id="GO:0006631">
    <property type="term" value="P:fatty acid metabolic process"/>
    <property type="evidence" value="ECO:0007669"/>
    <property type="project" value="InterPro"/>
</dbReference>
<dbReference type="InterPro" id="IPR029130">
    <property type="entry name" value="Acid_ceramidase_N"/>
</dbReference>
<keyword evidence="10" id="KW-0746">Sphingolipid metabolism</keyword>
<dbReference type="Proteomes" id="UP000276133">
    <property type="component" value="Unassembled WGS sequence"/>
</dbReference>
<evidence type="ECO:0000256" key="11">
    <source>
        <dbReference type="ARBA" id="ARBA00023098"/>
    </source>
</evidence>
<dbReference type="GO" id="GO:0016020">
    <property type="term" value="C:membrane"/>
    <property type="evidence" value="ECO:0007669"/>
    <property type="project" value="GOC"/>
</dbReference>
<dbReference type="PIRSF" id="PIRSF017632">
    <property type="entry name" value="Acid_ceramidase-like"/>
    <property type="match status" value="1"/>
</dbReference>
<evidence type="ECO:0000313" key="22">
    <source>
        <dbReference type="Proteomes" id="UP000276133"/>
    </source>
</evidence>
<keyword evidence="8 18" id="KW-0732">Signal</keyword>
<comment type="subcellular location">
    <subcellularLocation>
        <location evidence="1">Lysosome</location>
    </subcellularLocation>
    <subcellularLocation>
        <location evidence="2">Secreted</location>
    </subcellularLocation>
</comment>